<dbReference type="FunFam" id="3.70.10.10:FF:000005">
    <property type="entry name" value="Cell cycle checkpoint control protein"/>
    <property type="match status" value="1"/>
</dbReference>
<keyword evidence="5" id="KW-0227">DNA damage</keyword>
<evidence type="ECO:0000256" key="1">
    <source>
        <dbReference type="ARBA" id="ARBA00004123"/>
    </source>
</evidence>
<protein>
    <recommendedName>
        <fullName evidence="10">Cell cycle checkpoint control protein RAD9A</fullName>
    </recommendedName>
    <alternativeName>
        <fullName evidence="11">DNA repair exonuclease rad9 homolog A</fullName>
    </alternativeName>
</protein>
<evidence type="ECO:0000256" key="10">
    <source>
        <dbReference type="ARBA" id="ARBA00069752"/>
    </source>
</evidence>
<comment type="function">
    <text evidence="9">Component of the 9-1-1 cell-cycle checkpoint response complex that plays a major role in DNA repair. The 9-1-1 complex is recruited to DNA lesion upon damage by the RAD17-replication factor C (RFC) clamp loader complex. Acts then as a sliding clamp platform on DNA for several proteins involved in long-patch base excision repair (LP-BER). The 9-1-1 complex stimulates DNA polymerase beta (POLB) activity by increasing its affinity for the 3'-OH end of the primer-template and stabilizes POLB to those sites where LP-BER proceeds; endonuclease FEN1 cleavage activity on substrates with double, nick, or gap flaps of distinct sequences and lengths; and DNA ligase I (LIG1) on long-patch base excision repair substrates. The 9-1-1 complex is necessary for the recruitment of RHNO1 to sites of double-stranded breaks (DSB) occurring during the S phase. RAD9A possesses 3'-&gt;5' double stranded DNA exonuclease activity.</text>
</comment>
<dbReference type="SUPFAM" id="SSF55979">
    <property type="entry name" value="DNA clamp"/>
    <property type="match status" value="1"/>
</dbReference>
<dbReference type="PANTHER" id="PTHR15237">
    <property type="entry name" value="DNA REPAIR PROTEIN RAD9"/>
    <property type="match status" value="1"/>
</dbReference>
<evidence type="ECO:0000256" key="9">
    <source>
        <dbReference type="ARBA" id="ARBA00059283"/>
    </source>
</evidence>
<dbReference type="GO" id="GO:0031573">
    <property type="term" value="P:mitotic intra-S DNA damage checkpoint signaling"/>
    <property type="evidence" value="ECO:0007669"/>
    <property type="project" value="TreeGrafter"/>
</dbReference>
<keyword evidence="3" id="KW-0597">Phosphoprotein</keyword>
<evidence type="ECO:0000313" key="12">
    <source>
        <dbReference type="EMBL" id="CAD7462424.1"/>
    </source>
</evidence>
<organism evidence="12">
    <name type="scientific">Timema tahoe</name>
    <dbReference type="NCBI Taxonomy" id="61484"/>
    <lineage>
        <taxon>Eukaryota</taxon>
        <taxon>Metazoa</taxon>
        <taxon>Ecdysozoa</taxon>
        <taxon>Arthropoda</taxon>
        <taxon>Hexapoda</taxon>
        <taxon>Insecta</taxon>
        <taxon>Pterygota</taxon>
        <taxon>Neoptera</taxon>
        <taxon>Polyneoptera</taxon>
        <taxon>Phasmatodea</taxon>
        <taxon>Timematodea</taxon>
        <taxon>Timematoidea</taxon>
        <taxon>Timematidae</taxon>
        <taxon>Timema</taxon>
    </lineage>
</organism>
<keyword evidence="6" id="KW-0378">Hydrolase</keyword>
<comment type="similarity">
    <text evidence="2">Belongs to the rad9 family.</text>
</comment>
<dbReference type="Gene3D" id="3.70.10.10">
    <property type="match status" value="1"/>
</dbReference>
<reference evidence="12" key="1">
    <citation type="submission" date="2020-11" db="EMBL/GenBank/DDBJ databases">
        <authorList>
            <person name="Tran Van P."/>
        </authorList>
    </citation>
    <scope>NUCLEOTIDE SEQUENCE</scope>
</reference>
<sequence>MWCIVSGNSVKVLARAMQCLTRMGKDYIYIEPGKDTFCMRTINSSHSAYGLFTFSRYFFLEYCIEGDNRPEFDSKLLHCRISVKAVQAIVRSLNLPKHVETCTISIKPESETIKVELKCRYNILKIQRVPVIAWESMELQIGQDSNPLNHFNASVKQFNDALVNFYPNPNDITITVNKRNLLMQNYISGTADPKKERRTEMLLQAGEFQDYHVEVDAQVTFNVKDWKSILAFAGASSQPLMVKFEKAGRPVVFEATKDGILHAHFVLSTVMPLGNNPQLETQGIGGELTITKNMGAKYKKNMNIFEGLERKRAAFLRHKQNICNEKPSTSMNKDGCQGR</sequence>
<dbReference type="Pfam" id="PF04139">
    <property type="entry name" value="Rad9"/>
    <property type="match status" value="1"/>
</dbReference>
<evidence type="ECO:0000256" key="11">
    <source>
        <dbReference type="ARBA" id="ARBA00079896"/>
    </source>
</evidence>
<dbReference type="InterPro" id="IPR046938">
    <property type="entry name" value="DNA_clamp_sf"/>
</dbReference>
<proteinExistence type="inferred from homology"/>
<dbReference type="GO" id="GO:0000076">
    <property type="term" value="P:DNA replication checkpoint signaling"/>
    <property type="evidence" value="ECO:0007669"/>
    <property type="project" value="TreeGrafter"/>
</dbReference>
<accession>A0A7R9P015</accession>
<comment type="subcellular location">
    <subcellularLocation>
        <location evidence="1">Nucleus</location>
    </subcellularLocation>
</comment>
<keyword evidence="4" id="KW-0540">Nuclease</keyword>
<dbReference type="GO" id="GO:0030896">
    <property type="term" value="C:checkpoint clamp complex"/>
    <property type="evidence" value="ECO:0007669"/>
    <property type="project" value="InterPro"/>
</dbReference>
<evidence type="ECO:0000256" key="3">
    <source>
        <dbReference type="ARBA" id="ARBA00022553"/>
    </source>
</evidence>
<gene>
    <name evidence="12" type="ORF">TTEB3V08_LOCUS10317</name>
</gene>
<evidence type="ECO:0000256" key="6">
    <source>
        <dbReference type="ARBA" id="ARBA00022801"/>
    </source>
</evidence>
<name>A0A7R9P015_9NEOP</name>
<dbReference type="AlphaFoldDB" id="A0A7R9P015"/>
<evidence type="ECO:0000256" key="8">
    <source>
        <dbReference type="ARBA" id="ARBA00023242"/>
    </source>
</evidence>
<dbReference type="EMBL" id="OE006047">
    <property type="protein sequence ID" value="CAD7462424.1"/>
    <property type="molecule type" value="Genomic_DNA"/>
</dbReference>
<keyword evidence="8" id="KW-0539">Nucleus</keyword>
<dbReference type="GO" id="GO:0006281">
    <property type="term" value="P:DNA repair"/>
    <property type="evidence" value="ECO:0007669"/>
    <property type="project" value="TreeGrafter"/>
</dbReference>
<dbReference type="GO" id="GO:0071479">
    <property type="term" value="P:cellular response to ionizing radiation"/>
    <property type="evidence" value="ECO:0007669"/>
    <property type="project" value="TreeGrafter"/>
</dbReference>
<keyword evidence="7" id="KW-0269">Exonuclease</keyword>
<dbReference type="GO" id="GO:0004527">
    <property type="term" value="F:exonuclease activity"/>
    <property type="evidence" value="ECO:0007669"/>
    <property type="project" value="UniProtKB-KW"/>
</dbReference>
<evidence type="ECO:0000256" key="7">
    <source>
        <dbReference type="ARBA" id="ARBA00022839"/>
    </source>
</evidence>
<evidence type="ECO:0000256" key="5">
    <source>
        <dbReference type="ARBA" id="ARBA00022763"/>
    </source>
</evidence>
<dbReference type="InterPro" id="IPR007268">
    <property type="entry name" value="Rad9/Ddc1"/>
</dbReference>
<evidence type="ECO:0000256" key="4">
    <source>
        <dbReference type="ARBA" id="ARBA00022722"/>
    </source>
</evidence>
<dbReference type="PANTHER" id="PTHR15237:SF0">
    <property type="entry name" value="CELL CYCLE CHECKPOINT CONTROL PROTEIN"/>
    <property type="match status" value="1"/>
</dbReference>
<evidence type="ECO:0000256" key="2">
    <source>
        <dbReference type="ARBA" id="ARBA00008494"/>
    </source>
</evidence>